<dbReference type="Proteomes" id="UP001278766">
    <property type="component" value="Unassembled WGS sequence"/>
</dbReference>
<dbReference type="RefSeq" id="XP_062663384.1">
    <property type="nucleotide sequence ID" value="XM_062799458.1"/>
</dbReference>
<dbReference type="EMBL" id="JAUEPN010000001">
    <property type="protein sequence ID" value="KAK3299870.1"/>
    <property type="molecule type" value="Genomic_DNA"/>
</dbReference>
<gene>
    <name evidence="1" type="ORF">B0H64DRAFT_2127</name>
</gene>
<reference evidence="1" key="1">
    <citation type="journal article" date="2023" name="Mol. Phylogenet. Evol.">
        <title>Genome-scale phylogeny and comparative genomics of the fungal order Sordariales.</title>
        <authorList>
            <person name="Hensen N."/>
            <person name="Bonometti L."/>
            <person name="Westerberg I."/>
            <person name="Brannstrom I.O."/>
            <person name="Guillou S."/>
            <person name="Cros-Aarteil S."/>
            <person name="Calhoun S."/>
            <person name="Haridas S."/>
            <person name="Kuo A."/>
            <person name="Mondo S."/>
            <person name="Pangilinan J."/>
            <person name="Riley R."/>
            <person name="LaButti K."/>
            <person name="Andreopoulos B."/>
            <person name="Lipzen A."/>
            <person name="Chen C."/>
            <person name="Yan M."/>
            <person name="Daum C."/>
            <person name="Ng V."/>
            <person name="Clum A."/>
            <person name="Steindorff A."/>
            <person name="Ohm R.A."/>
            <person name="Martin F."/>
            <person name="Silar P."/>
            <person name="Natvig D.O."/>
            <person name="Lalanne C."/>
            <person name="Gautier V."/>
            <person name="Ament-Velasquez S.L."/>
            <person name="Kruys A."/>
            <person name="Hutchinson M.I."/>
            <person name="Powell A.J."/>
            <person name="Barry K."/>
            <person name="Miller A.N."/>
            <person name="Grigoriev I.V."/>
            <person name="Debuchy R."/>
            <person name="Gladieux P."/>
            <person name="Hiltunen Thoren M."/>
            <person name="Johannesson H."/>
        </authorList>
    </citation>
    <scope>NUCLEOTIDE SEQUENCE</scope>
    <source>
        <strain evidence="1">CBS 168.71</strain>
    </source>
</reference>
<keyword evidence="2" id="KW-1185">Reference proteome</keyword>
<evidence type="ECO:0000313" key="2">
    <source>
        <dbReference type="Proteomes" id="UP001278766"/>
    </source>
</evidence>
<name>A0AAE0LWD5_9PEZI</name>
<accession>A0AAE0LWD5</accession>
<comment type="caution">
    <text evidence="1">The sequence shown here is derived from an EMBL/GenBank/DDBJ whole genome shotgun (WGS) entry which is preliminary data.</text>
</comment>
<evidence type="ECO:0008006" key="3">
    <source>
        <dbReference type="Google" id="ProtNLM"/>
    </source>
</evidence>
<reference evidence="1" key="2">
    <citation type="submission" date="2023-06" db="EMBL/GenBank/DDBJ databases">
        <authorList>
            <consortium name="Lawrence Berkeley National Laboratory"/>
            <person name="Haridas S."/>
            <person name="Hensen N."/>
            <person name="Bonometti L."/>
            <person name="Westerberg I."/>
            <person name="Brannstrom I.O."/>
            <person name="Guillou S."/>
            <person name="Cros-Aarteil S."/>
            <person name="Calhoun S."/>
            <person name="Kuo A."/>
            <person name="Mondo S."/>
            <person name="Pangilinan J."/>
            <person name="Riley R."/>
            <person name="Labutti K."/>
            <person name="Andreopoulos B."/>
            <person name="Lipzen A."/>
            <person name="Chen C."/>
            <person name="Yanf M."/>
            <person name="Daum C."/>
            <person name="Ng V."/>
            <person name="Clum A."/>
            <person name="Steindorff A."/>
            <person name="Ohm R."/>
            <person name="Martin F."/>
            <person name="Silar P."/>
            <person name="Natvig D."/>
            <person name="Lalanne C."/>
            <person name="Gautier V."/>
            <person name="Ament-Velasquez S.L."/>
            <person name="Kruys A."/>
            <person name="Hutchinson M.I."/>
            <person name="Powell A.J."/>
            <person name="Barry K."/>
            <person name="Miller A.N."/>
            <person name="Grigoriev I.V."/>
            <person name="Debuchy R."/>
            <person name="Gladieux P."/>
            <person name="Thoren M.H."/>
            <person name="Johannesson H."/>
        </authorList>
    </citation>
    <scope>NUCLEOTIDE SEQUENCE</scope>
    <source>
        <strain evidence="1">CBS 168.71</strain>
    </source>
</reference>
<protein>
    <recommendedName>
        <fullName evidence="3">Aminoglycoside phosphotransferase domain-containing protein</fullName>
    </recommendedName>
</protein>
<proteinExistence type="predicted"/>
<sequence>MSSSQPSTTVPLSVPFTIDTVLSGMLAFPDSPDIYRIRVSREHAGNSGGPTVKYLAAPNTARLFAGPVDAQQRRLTNLAFDHVPAGDWVVGRLAAPAEGGAEAKLELASTDDGPDALADLDLGSADPAWCGTTIDEADCPEPPAGARWTTVANSAGQEVTVPKPTELQCMGYLSAAVVPAPPQGVDAEVVVRVSEWMPGHWEGIENEARTHHIIATRDPGLAPRFLAYVTENCRPRRVVGFLLEHVPRAREAGLADLDKCRAVLARLHALGIPLRRLARESFLVREDGSVLVRGPFDGSPDEGVGEEVLQAEMESLERVLAQSPSAFERQAAKMLARADPGRVDMLSAFQKAHGFIVPFAVWQESRAGRITLTVEEHGILAKECEDSGFKWTKEMQERAEKRFGPSATQGVGA</sequence>
<organism evidence="1 2">
    <name type="scientific">Chaetomium fimeti</name>
    <dbReference type="NCBI Taxonomy" id="1854472"/>
    <lineage>
        <taxon>Eukaryota</taxon>
        <taxon>Fungi</taxon>
        <taxon>Dikarya</taxon>
        <taxon>Ascomycota</taxon>
        <taxon>Pezizomycotina</taxon>
        <taxon>Sordariomycetes</taxon>
        <taxon>Sordariomycetidae</taxon>
        <taxon>Sordariales</taxon>
        <taxon>Chaetomiaceae</taxon>
        <taxon>Chaetomium</taxon>
    </lineage>
</organism>
<evidence type="ECO:0000313" key="1">
    <source>
        <dbReference type="EMBL" id="KAK3299870.1"/>
    </source>
</evidence>
<dbReference type="GeneID" id="87836406"/>
<dbReference type="AlphaFoldDB" id="A0AAE0LWD5"/>